<dbReference type="InterPro" id="IPR030392">
    <property type="entry name" value="S74_ICA"/>
</dbReference>
<dbReference type="Proteomes" id="UP001165083">
    <property type="component" value="Unassembled WGS sequence"/>
</dbReference>
<keyword evidence="3" id="KW-1185">Reference proteome</keyword>
<dbReference type="Gene3D" id="1.10.10.10">
    <property type="entry name" value="Winged helix-like DNA-binding domain superfamily/Winged helix DNA-binding domain"/>
    <property type="match status" value="1"/>
</dbReference>
<dbReference type="EMBL" id="BSXW01001258">
    <property type="protein sequence ID" value="GMF35213.1"/>
    <property type="molecule type" value="Genomic_DNA"/>
</dbReference>
<evidence type="ECO:0000313" key="2">
    <source>
        <dbReference type="EMBL" id="GMF35213.1"/>
    </source>
</evidence>
<dbReference type="InterPro" id="IPR036388">
    <property type="entry name" value="WH-like_DNA-bd_sf"/>
</dbReference>
<evidence type="ECO:0000259" key="1">
    <source>
        <dbReference type="PROSITE" id="PS51688"/>
    </source>
</evidence>
<gene>
    <name evidence="2" type="ORF">Plil01_001497500</name>
</gene>
<dbReference type="PROSITE" id="PS51688">
    <property type="entry name" value="ICA"/>
    <property type="match status" value="1"/>
</dbReference>
<evidence type="ECO:0000313" key="3">
    <source>
        <dbReference type="Proteomes" id="UP001165083"/>
    </source>
</evidence>
<dbReference type="OrthoDB" id="109072at2759"/>
<accession>A0A9W6XBJ4</accession>
<feature type="domain" description="Peptidase S74" evidence="1">
    <location>
        <begin position="645"/>
        <end position="752"/>
    </location>
</feature>
<name>A0A9W6XBJ4_9STRA</name>
<comment type="caution">
    <text evidence="2">The sequence shown here is derived from an EMBL/GenBank/DDBJ whole genome shotgun (WGS) entry which is preliminary data.</text>
</comment>
<dbReference type="AlphaFoldDB" id="A0A9W6XBJ4"/>
<organism evidence="2 3">
    <name type="scientific">Phytophthora lilii</name>
    <dbReference type="NCBI Taxonomy" id="2077276"/>
    <lineage>
        <taxon>Eukaryota</taxon>
        <taxon>Sar</taxon>
        <taxon>Stramenopiles</taxon>
        <taxon>Oomycota</taxon>
        <taxon>Peronosporomycetes</taxon>
        <taxon>Peronosporales</taxon>
        <taxon>Peronosporaceae</taxon>
        <taxon>Phytophthora</taxon>
    </lineage>
</organism>
<protein>
    <submittedName>
        <fullName evidence="2">Unnamed protein product</fullName>
    </submittedName>
</protein>
<sequence>MSLPPIINSPLFNSSYFNSSNGYLTLTTGDQRYLRLGGVGTLSALNVIGNMNCGSLTINGSSLDLSGLGYLSGVTPGAASASKALVLDSSSNISGISNLSASSISGTIQTAAQPNITSLGNLTLPASLTITNGTTPISITNTTSSSSLSVTIQNSGGAQDIGSTTAHQVAIRTNATRRLTITAGGNVTIADTASGLQLDLGSTGTGLNVPNLTFRGTTFPDSYYTGVTLGGAAASKAAVLNSTLDYSGLRNLSITRNFIASTSIASPSITCNTTTGDNGAGSSILNFSYSTLNINGLTMTADANELNYNDLTTLETFQASKSMTLDSSGVGLMPLGTSSTNNLRFYGGTANRETMNIYRVSDTNGLVIASRTTSASNNKTYPLLNLISTDNPSSFVGGVSATSADLMTIQWNDKPTVGFTSQTHRFCFNIGNGQPYKTGYPHTFTLATSADAFCINPAGSSPTPSSGCLYLVSDTINKMLFNTNTPYSSSFGTAPVTLSSGNIYIKASNALNDGTANFDMPIFMESSNASPIGFGLQLSNATNATSTNSAYFGTTSTNDLVLMTANTRRVTVSSAGRVGIGTGSPSAILDVSGNVSSTLDIAGSGVAYFLRSGGLVSTIGPLSSIAVSIRASSAMLAGAGFYTTSDKRIKTNIEPIAESVGDSILDLNPVQYRYKSQGDDVPLQIGYIAQDAIKLGLGSIVNFTDREGLDVEDDSVDVKDVMFSIDYSKICVLLHVAIKNQAKKIAELESKLNGILK</sequence>
<dbReference type="Pfam" id="PF13884">
    <property type="entry name" value="Peptidase_S74"/>
    <property type="match status" value="1"/>
</dbReference>
<reference evidence="2" key="1">
    <citation type="submission" date="2023-04" db="EMBL/GenBank/DDBJ databases">
        <title>Phytophthora lilii NBRC 32176.</title>
        <authorList>
            <person name="Ichikawa N."/>
            <person name="Sato H."/>
            <person name="Tonouchi N."/>
        </authorList>
    </citation>
    <scope>NUCLEOTIDE SEQUENCE</scope>
    <source>
        <strain evidence="2">NBRC 32176</strain>
    </source>
</reference>
<proteinExistence type="predicted"/>